<evidence type="ECO:0000259" key="6">
    <source>
        <dbReference type="Pfam" id="PF13515"/>
    </source>
</evidence>
<feature type="transmembrane region" description="Helical" evidence="5">
    <location>
        <begin position="70"/>
        <end position="91"/>
    </location>
</feature>
<evidence type="ECO:0000256" key="3">
    <source>
        <dbReference type="ARBA" id="ARBA00022989"/>
    </source>
</evidence>
<feature type="transmembrane region" description="Helical" evidence="5">
    <location>
        <begin position="97"/>
        <end position="117"/>
    </location>
</feature>
<feature type="transmembrane region" description="Helical" evidence="5">
    <location>
        <begin position="148"/>
        <end position="169"/>
    </location>
</feature>
<dbReference type="EMBL" id="RAQQ01000003">
    <property type="protein sequence ID" value="RKF28316.1"/>
    <property type="molecule type" value="Genomic_DNA"/>
</dbReference>
<evidence type="ECO:0000256" key="1">
    <source>
        <dbReference type="ARBA" id="ARBA00004141"/>
    </source>
</evidence>
<name>A0A420F5W2_9ACTN</name>
<dbReference type="Pfam" id="PF13515">
    <property type="entry name" value="FUSC_2"/>
    <property type="match status" value="1"/>
</dbReference>
<evidence type="ECO:0000256" key="4">
    <source>
        <dbReference type="ARBA" id="ARBA00023136"/>
    </source>
</evidence>
<keyword evidence="4 5" id="KW-0472">Membrane</keyword>
<evidence type="ECO:0000313" key="8">
    <source>
        <dbReference type="Proteomes" id="UP000285744"/>
    </source>
</evidence>
<evidence type="ECO:0000313" key="7">
    <source>
        <dbReference type="EMBL" id="RKF28316.1"/>
    </source>
</evidence>
<sequence>MGERTRTALRGLLSVRPVPGAHRVALRAGISVGVPLLTVLALGRPGWSVYAAFGAFTSLYGRNHVHLSRAVMQVSAGAALTCSVVVGVLVGSLEARAWVAVPVAAAVAALGALLAATQDWHPPGPLFLVFAFGAVASAPRTVADVPVAATVAGLSALFALVVGNVGSVLSRRRSRPARLAHVWTWQPVRYALAVVLAGGVATAAGIGHPYWAMVAAVAPLSAVGVTAQLVRAAHRALGTLLGLLTSAALLAPHLSPYATVLVVAGLQIVTELLVGRNYGLALLFVTPMALLMGQLAVARPPGELLFDRGVETVIGAAVGGAIVLAEPWLRRRSPTGARTPER</sequence>
<keyword evidence="3 5" id="KW-1133">Transmembrane helix</keyword>
<feature type="domain" description="Integral membrane bound transporter" evidence="6">
    <location>
        <begin position="196"/>
        <end position="319"/>
    </location>
</feature>
<protein>
    <submittedName>
        <fullName evidence="7">FUSC family protein</fullName>
    </submittedName>
</protein>
<dbReference type="OrthoDB" id="4989419at2"/>
<dbReference type="GO" id="GO:0016020">
    <property type="term" value="C:membrane"/>
    <property type="evidence" value="ECO:0007669"/>
    <property type="project" value="UniProtKB-SubCell"/>
</dbReference>
<keyword evidence="2 5" id="KW-0812">Transmembrane</keyword>
<feature type="transmembrane region" description="Helical" evidence="5">
    <location>
        <begin position="190"/>
        <end position="211"/>
    </location>
</feature>
<dbReference type="InterPro" id="IPR049453">
    <property type="entry name" value="Memb_transporter_dom"/>
</dbReference>
<gene>
    <name evidence="7" type="ORF">D7I43_04590</name>
</gene>
<evidence type="ECO:0000256" key="5">
    <source>
        <dbReference type="SAM" id="Phobius"/>
    </source>
</evidence>
<feature type="transmembrane region" description="Helical" evidence="5">
    <location>
        <begin position="240"/>
        <end position="266"/>
    </location>
</feature>
<dbReference type="Proteomes" id="UP000285744">
    <property type="component" value="Unassembled WGS sequence"/>
</dbReference>
<dbReference type="RefSeq" id="WP_120327129.1">
    <property type="nucleotide sequence ID" value="NZ_RAQQ01000003.1"/>
</dbReference>
<proteinExistence type="predicted"/>
<comment type="subcellular location">
    <subcellularLocation>
        <location evidence="1">Membrane</location>
        <topology evidence="1">Multi-pass membrane protein</topology>
    </subcellularLocation>
</comment>
<organism evidence="7 8">
    <name type="scientific">Micromonospora globbae</name>
    <dbReference type="NCBI Taxonomy" id="1894969"/>
    <lineage>
        <taxon>Bacteria</taxon>
        <taxon>Bacillati</taxon>
        <taxon>Actinomycetota</taxon>
        <taxon>Actinomycetes</taxon>
        <taxon>Micromonosporales</taxon>
        <taxon>Micromonosporaceae</taxon>
        <taxon>Micromonospora</taxon>
    </lineage>
</organism>
<comment type="caution">
    <text evidence="7">The sequence shown here is derived from an EMBL/GenBank/DDBJ whole genome shotgun (WGS) entry which is preliminary data.</text>
</comment>
<feature type="transmembrane region" description="Helical" evidence="5">
    <location>
        <begin position="278"/>
        <end position="297"/>
    </location>
</feature>
<feature type="transmembrane region" description="Helical" evidence="5">
    <location>
        <begin position="309"/>
        <end position="329"/>
    </location>
</feature>
<reference evidence="7 8" key="1">
    <citation type="journal article" date="2018" name="Int. J. Syst. Evol. Microbiol.">
        <title>Micromonospora globbae sp. nov., an endophytic actinomycete isolated from roots of Globba winitii C. H. Wright.</title>
        <authorList>
            <person name="Kuncharoen N."/>
            <person name="Pittayakhajonwut P."/>
            <person name="Tanasupawat S."/>
        </authorList>
    </citation>
    <scope>NUCLEOTIDE SEQUENCE [LARGE SCALE GENOMIC DNA]</scope>
    <source>
        <strain evidence="7 8">WPS1-2</strain>
    </source>
</reference>
<evidence type="ECO:0000256" key="2">
    <source>
        <dbReference type="ARBA" id="ARBA00022692"/>
    </source>
</evidence>
<dbReference type="AlphaFoldDB" id="A0A420F5W2"/>
<accession>A0A420F5W2</accession>